<proteinExistence type="predicted"/>
<protein>
    <submittedName>
        <fullName evidence="2">Uncharacterized protein</fullName>
    </submittedName>
</protein>
<name>A0A7S2DGC0_9STRA</name>
<sequence length="436" mass="47237">MGAVLSDVRVDHIIICPWCADIAELLQRTGEGPNTWSNNGIHPAMPPPPPRLPRPLSSTGLTLSSHLGIGDSSSACPDIALEEISDVIEPLSGRAVQGDIPVVHQQSREAGFLDDSSDELDAVSGSDEGPPPGSEQQQQQQQDQSAGMRYQQVAVDQSPPWKLAAAQEPEFKPLYWKQLERGEMVHSLTCQRIDLNKISPQQLQQMIEQGLAEPFQPVDLSSPALLEALYTRQVGSDVDKMRDDDDTSSIVTSVVLTESREWETDLAALSHVLRAVVHTSLEEKEGGGETTTTCGGKMTTRSKKKQKTEKRPTMELLEADRGEENGDDEVALPLAGHLNDLMKFPTIWRYGDDVEVSWEGEWHAAQLMKPNGLNTWEVKYRSGETEEGVDKKLIRHPQQTTKNKGSSRNRGGRGSSGGGGGGSGGGGIGDGGVVVV</sequence>
<organism evidence="2">
    <name type="scientific">Octactis speculum</name>
    <dbReference type="NCBI Taxonomy" id="3111310"/>
    <lineage>
        <taxon>Eukaryota</taxon>
        <taxon>Sar</taxon>
        <taxon>Stramenopiles</taxon>
        <taxon>Ochrophyta</taxon>
        <taxon>Dictyochophyceae</taxon>
        <taxon>Dictyochales</taxon>
        <taxon>Dictyochaceae</taxon>
        <taxon>Octactis</taxon>
    </lineage>
</organism>
<feature type="region of interest" description="Disordered" evidence="1">
    <location>
        <begin position="384"/>
        <end position="436"/>
    </location>
</feature>
<feature type="compositionally biased region" description="Low complexity" evidence="1">
    <location>
        <begin position="290"/>
        <end position="299"/>
    </location>
</feature>
<feature type="compositionally biased region" description="Gly residues" evidence="1">
    <location>
        <begin position="412"/>
        <end position="436"/>
    </location>
</feature>
<accession>A0A7S2DGC0</accession>
<feature type="region of interest" description="Disordered" evidence="1">
    <location>
        <begin position="284"/>
        <end position="314"/>
    </location>
</feature>
<dbReference type="CDD" id="cd04508">
    <property type="entry name" value="Tudor_SF"/>
    <property type="match status" value="1"/>
</dbReference>
<feature type="region of interest" description="Disordered" evidence="1">
    <location>
        <begin position="108"/>
        <end position="154"/>
    </location>
</feature>
<gene>
    <name evidence="2" type="ORF">DSPE1174_LOCUS22101</name>
</gene>
<evidence type="ECO:0000313" key="2">
    <source>
        <dbReference type="EMBL" id="CAD9453553.1"/>
    </source>
</evidence>
<dbReference type="AlphaFoldDB" id="A0A7S2DGC0"/>
<reference evidence="2" key="1">
    <citation type="submission" date="2021-01" db="EMBL/GenBank/DDBJ databases">
        <authorList>
            <person name="Corre E."/>
            <person name="Pelletier E."/>
            <person name="Niang G."/>
            <person name="Scheremetjew M."/>
            <person name="Finn R."/>
            <person name="Kale V."/>
            <person name="Holt S."/>
            <person name="Cochrane G."/>
            <person name="Meng A."/>
            <person name="Brown T."/>
            <person name="Cohen L."/>
        </authorList>
    </citation>
    <scope>NUCLEOTIDE SEQUENCE</scope>
    <source>
        <strain evidence="2">CCMP1381</strain>
    </source>
</reference>
<evidence type="ECO:0000256" key="1">
    <source>
        <dbReference type="SAM" id="MobiDB-lite"/>
    </source>
</evidence>
<dbReference type="EMBL" id="HBGS01042859">
    <property type="protein sequence ID" value="CAD9453553.1"/>
    <property type="molecule type" value="Transcribed_RNA"/>
</dbReference>